<dbReference type="InterPro" id="IPR019618">
    <property type="entry name" value="Spore_germination_GerPA"/>
</dbReference>
<accession>A0ABW2PVJ1</accession>
<proteinExistence type="predicted"/>
<dbReference type="EMBL" id="JBHTCO010000005">
    <property type="protein sequence ID" value="MFC7392677.1"/>
    <property type="molecule type" value="Genomic_DNA"/>
</dbReference>
<dbReference type="Proteomes" id="UP001596505">
    <property type="component" value="Unassembled WGS sequence"/>
</dbReference>
<dbReference type="RefSeq" id="WP_380965075.1">
    <property type="nucleotide sequence ID" value="NZ_JBHTCO010000005.1"/>
</dbReference>
<comment type="caution">
    <text evidence="1">The sequence shown here is derived from an EMBL/GenBank/DDBJ whole genome shotgun (WGS) entry which is preliminary data.</text>
</comment>
<gene>
    <name evidence="1" type="ORF">ACFQRG_06725</name>
</gene>
<name>A0ABW2PVJ1_9BACL</name>
<dbReference type="Pfam" id="PF10676">
    <property type="entry name" value="gerPA"/>
    <property type="match status" value="1"/>
</dbReference>
<organism evidence="1 2">
    <name type="scientific">Scopulibacillus cellulosilyticus</name>
    <dbReference type="NCBI Taxonomy" id="2665665"/>
    <lineage>
        <taxon>Bacteria</taxon>
        <taxon>Bacillati</taxon>
        <taxon>Bacillota</taxon>
        <taxon>Bacilli</taxon>
        <taxon>Bacillales</taxon>
        <taxon>Sporolactobacillaceae</taxon>
        <taxon>Scopulibacillus</taxon>
    </lineage>
</organism>
<evidence type="ECO:0000313" key="1">
    <source>
        <dbReference type="EMBL" id="MFC7392677.1"/>
    </source>
</evidence>
<protein>
    <submittedName>
        <fullName evidence="1">Spore germination protein</fullName>
    </submittedName>
</protein>
<reference evidence="2" key="1">
    <citation type="journal article" date="2019" name="Int. J. Syst. Evol. Microbiol.">
        <title>The Global Catalogue of Microorganisms (GCM) 10K type strain sequencing project: providing services to taxonomists for standard genome sequencing and annotation.</title>
        <authorList>
            <consortium name="The Broad Institute Genomics Platform"/>
            <consortium name="The Broad Institute Genome Sequencing Center for Infectious Disease"/>
            <person name="Wu L."/>
            <person name="Ma J."/>
        </authorList>
    </citation>
    <scope>NUCLEOTIDE SEQUENCE [LARGE SCALE GENOMIC DNA]</scope>
    <source>
        <strain evidence="2">CGMCC 1.16305</strain>
    </source>
</reference>
<keyword evidence="2" id="KW-1185">Reference proteome</keyword>
<evidence type="ECO:0000313" key="2">
    <source>
        <dbReference type="Proteomes" id="UP001596505"/>
    </source>
</evidence>
<dbReference type="PANTHER" id="PTHR37808:SF3">
    <property type="entry name" value="SPORE GERMINATION PROTEIN GERPA-RELATED"/>
    <property type="match status" value="1"/>
</dbReference>
<sequence length="73" mass="7330">MPSIAGPIKINSIGSGAVFHVGDSLNIAPKSTSKTYAGSGALSTGDFLQTNNLINSTNTFDSDLADGSNAANN</sequence>
<dbReference type="PANTHER" id="PTHR37808">
    <property type="entry name" value="SPORE GERMINATION PROTEIN-LIKE PROTEIN YDZR-RELATED"/>
    <property type="match status" value="1"/>
</dbReference>